<protein>
    <submittedName>
        <fullName evidence="5">Uncharacterized protein</fullName>
    </submittedName>
</protein>
<dbReference type="EMBL" id="NPHW01004242">
    <property type="protein sequence ID" value="OXV08229.1"/>
    <property type="molecule type" value="Genomic_DNA"/>
</dbReference>
<dbReference type="PANTHER" id="PTHR28074">
    <property type="entry name" value="ATP SYNTHASE SUBUNIT K, MITOCHONDRIAL"/>
    <property type="match status" value="1"/>
</dbReference>
<evidence type="ECO:0000313" key="6">
    <source>
        <dbReference type="Proteomes" id="UP000243515"/>
    </source>
</evidence>
<dbReference type="PANTHER" id="PTHR28074:SF1">
    <property type="entry name" value="ATP SYNTHASE SUBUNIT K, MITOCHONDRIAL"/>
    <property type="match status" value="1"/>
</dbReference>
<dbReference type="AlphaFoldDB" id="A0A232LVQ0"/>
<keyword evidence="3" id="KW-0472">Membrane</keyword>
<feature type="region of interest" description="Disordered" evidence="4">
    <location>
        <begin position="1"/>
        <end position="34"/>
    </location>
</feature>
<gene>
    <name evidence="5" type="ORF">Egran_04008</name>
</gene>
<dbReference type="InterPro" id="IPR021278">
    <property type="entry name" value="ATP19"/>
</dbReference>
<comment type="caution">
    <text evidence="5">The sequence shown here is derived from an EMBL/GenBank/DDBJ whole genome shotgun (WGS) entry which is preliminary data.</text>
</comment>
<dbReference type="GO" id="GO:0031966">
    <property type="term" value="C:mitochondrial membrane"/>
    <property type="evidence" value="ECO:0007669"/>
    <property type="project" value="UniProtKB-SubCell"/>
</dbReference>
<proteinExistence type="predicted"/>
<evidence type="ECO:0000256" key="3">
    <source>
        <dbReference type="ARBA" id="ARBA00023136"/>
    </source>
</evidence>
<dbReference type="Proteomes" id="UP000243515">
    <property type="component" value="Unassembled WGS sequence"/>
</dbReference>
<evidence type="ECO:0000256" key="2">
    <source>
        <dbReference type="ARBA" id="ARBA00023128"/>
    </source>
</evidence>
<name>A0A232LVQ0_9EURO</name>
<accession>A0A232LVQ0</accession>
<evidence type="ECO:0000313" key="5">
    <source>
        <dbReference type="EMBL" id="OXV08229.1"/>
    </source>
</evidence>
<keyword evidence="2" id="KW-0496">Mitochondrion</keyword>
<dbReference type="GO" id="GO:0015986">
    <property type="term" value="P:proton motive force-driven ATP synthesis"/>
    <property type="evidence" value="ECO:0007669"/>
    <property type="project" value="TreeGrafter"/>
</dbReference>
<comment type="subcellular location">
    <subcellularLocation>
        <location evidence="1">Mitochondrion membrane</location>
    </subcellularLocation>
</comment>
<organism evidence="5 6">
    <name type="scientific">Elaphomyces granulatus</name>
    <dbReference type="NCBI Taxonomy" id="519963"/>
    <lineage>
        <taxon>Eukaryota</taxon>
        <taxon>Fungi</taxon>
        <taxon>Dikarya</taxon>
        <taxon>Ascomycota</taxon>
        <taxon>Pezizomycotina</taxon>
        <taxon>Eurotiomycetes</taxon>
        <taxon>Eurotiomycetidae</taxon>
        <taxon>Eurotiales</taxon>
        <taxon>Elaphomycetaceae</taxon>
        <taxon>Elaphomyces</taxon>
    </lineage>
</organism>
<dbReference type="Pfam" id="PF11022">
    <property type="entry name" value="ATP19"/>
    <property type="match status" value="1"/>
</dbReference>
<evidence type="ECO:0000256" key="1">
    <source>
        <dbReference type="ARBA" id="ARBA00004325"/>
    </source>
</evidence>
<evidence type="ECO:0000256" key="4">
    <source>
        <dbReference type="SAM" id="MobiDB-lite"/>
    </source>
</evidence>
<keyword evidence="6" id="KW-1185">Reference proteome</keyword>
<reference evidence="5 6" key="1">
    <citation type="journal article" date="2015" name="Environ. Microbiol.">
        <title>Metagenome sequence of Elaphomyces granulatus from sporocarp tissue reveals Ascomycota ectomycorrhizal fingerprints of genome expansion and a Proteobacteria-rich microbiome.</title>
        <authorList>
            <person name="Quandt C.A."/>
            <person name="Kohler A."/>
            <person name="Hesse C.N."/>
            <person name="Sharpton T.J."/>
            <person name="Martin F."/>
            <person name="Spatafora J.W."/>
        </authorList>
    </citation>
    <scope>NUCLEOTIDE SEQUENCE [LARGE SCALE GENOMIC DNA]</scope>
    <source>
        <strain evidence="5 6">OSC145934</strain>
    </source>
</reference>
<sequence>MATLGATFGGSWLAMRGGNKKQQGPPINASSKEEEQFIQEFLKGVDAEEKKAKH</sequence>
<dbReference type="OrthoDB" id="4524918at2759"/>